<gene>
    <name evidence="3" type="ORF">GCM10007368_23580</name>
</gene>
<dbReference type="InterPro" id="IPR039424">
    <property type="entry name" value="SBP_5"/>
</dbReference>
<evidence type="ECO:0000313" key="3">
    <source>
        <dbReference type="EMBL" id="GGI08920.1"/>
    </source>
</evidence>
<dbReference type="SUPFAM" id="SSF53850">
    <property type="entry name" value="Periplasmic binding protein-like II"/>
    <property type="match status" value="1"/>
</dbReference>
<dbReference type="InterPro" id="IPR030678">
    <property type="entry name" value="Peptide/Ni-bd"/>
</dbReference>
<name>A0ABQ2B621_9MICO</name>
<dbReference type="PANTHER" id="PTHR30290">
    <property type="entry name" value="PERIPLASMIC BINDING COMPONENT OF ABC TRANSPORTER"/>
    <property type="match status" value="1"/>
</dbReference>
<sequence>MFPRTRTARRSATLVGAAAFALLAAGCGGGSAGGGGSASGQDATLVAYTGQAGDYQINFNPFSPTKIGGLGTIYEPLFFSNKAQVSDMVPLLGTEQSWNEDGTVLSVTLREGVTWSDGEPFTADDVVFTFDLLKKTPSINNIGYHGKATAVDDTHVTFTFDKPAFVKGPDVLSNTPIVPEHLWQDVNPVEDVVEEPVGTGAYMLGEFKPQAFTYTANPDYWGGEPAVKDVRYLALSGNQAGADAIAAGTIDWQTGPIPDIQNTHQNFPAYDAYTQWQNQAVLATCSDAELGCEGPQTDPAVRKALYYAMDREQLNKLAFMDTGNEVSPTFALTPSQDDFVSDDVSEAVAPMQADPAKAAQILEDAGWAKGGDGIYAKDGEKLSLTVEVVTGWTDYITAIDTMASQAKEAGIQLQAAQSSWNEWTEKKGSGRYELVIDSLWQGPAPDPFYLYTYFFDSGSGAKVGETSGNNFARYDNPVVDDALAELAGLPLDDAAARQPHFDAIQTEIVRDMPYIPILTGGTTSVWKTAKFTGWPSDDDLYAFPAVWSAYDAAEILKKLQPAG</sequence>
<dbReference type="RefSeq" id="WP_188523899.1">
    <property type="nucleotide sequence ID" value="NZ_BMDG01000007.1"/>
</dbReference>
<feature type="chain" id="PRO_5047359675" evidence="1">
    <location>
        <begin position="33"/>
        <end position="563"/>
    </location>
</feature>
<dbReference type="Proteomes" id="UP000632535">
    <property type="component" value="Unassembled WGS sequence"/>
</dbReference>
<feature type="domain" description="Solute-binding protein family 5" evidence="2">
    <location>
        <begin position="88"/>
        <end position="459"/>
    </location>
</feature>
<evidence type="ECO:0000259" key="2">
    <source>
        <dbReference type="Pfam" id="PF00496"/>
    </source>
</evidence>
<dbReference type="PROSITE" id="PS51257">
    <property type="entry name" value="PROKAR_LIPOPROTEIN"/>
    <property type="match status" value="1"/>
</dbReference>
<keyword evidence="1" id="KW-0732">Signal</keyword>
<dbReference type="PIRSF" id="PIRSF002741">
    <property type="entry name" value="MppA"/>
    <property type="match status" value="1"/>
</dbReference>
<organism evidence="3 4">
    <name type="scientific">Isoptericola cucumis</name>
    <dbReference type="NCBI Taxonomy" id="1776856"/>
    <lineage>
        <taxon>Bacteria</taxon>
        <taxon>Bacillati</taxon>
        <taxon>Actinomycetota</taxon>
        <taxon>Actinomycetes</taxon>
        <taxon>Micrococcales</taxon>
        <taxon>Promicromonosporaceae</taxon>
        <taxon>Isoptericola</taxon>
    </lineage>
</organism>
<evidence type="ECO:0000313" key="4">
    <source>
        <dbReference type="Proteomes" id="UP000632535"/>
    </source>
</evidence>
<keyword evidence="4" id="KW-1185">Reference proteome</keyword>
<reference evidence="4" key="1">
    <citation type="journal article" date="2019" name="Int. J. Syst. Evol. Microbiol.">
        <title>The Global Catalogue of Microorganisms (GCM) 10K type strain sequencing project: providing services to taxonomists for standard genome sequencing and annotation.</title>
        <authorList>
            <consortium name="The Broad Institute Genomics Platform"/>
            <consortium name="The Broad Institute Genome Sequencing Center for Infectious Disease"/>
            <person name="Wu L."/>
            <person name="Ma J."/>
        </authorList>
    </citation>
    <scope>NUCLEOTIDE SEQUENCE [LARGE SCALE GENOMIC DNA]</scope>
    <source>
        <strain evidence="4">CCM 8653</strain>
    </source>
</reference>
<dbReference type="Gene3D" id="3.10.105.10">
    <property type="entry name" value="Dipeptide-binding Protein, Domain 3"/>
    <property type="match status" value="1"/>
</dbReference>
<evidence type="ECO:0000256" key="1">
    <source>
        <dbReference type="SAM" id="SignalP"/>
    </source>
</evidence>
<accession>A0ABQ2B621</accession>
<proteinExistence type="predicted"/>
<dbReference type="Pfam" id="PF00496">
    <property type="entry name" value="SBP_bac_5"/>
    <property type="match status" value="1"/>
</dbReference>
<dbReference type="PANTHER" id="PTHR30290:SF82">
    <property type="entry name" value="ABC-TYPE DIPEPTIDE_OLIGOPEPTIDE TRANSPORT SYSTEM, PERIPLASMIC COMPONENT"/>
    <property type="match status" value="1"/>
</dbReference>
<dbReference type="Gene3D" id="3.40.190.10">
    <property type="entry name" value="Periplasmic binding protein-like II"/>
    <property type="match status" value="1"/>
</dbReference>
<dbReference type="EMBL" id="BMDG01000007">
    <property type="protein sequence ID" value="GGI08920.1"/>
    <property type="molecule type" value="Genomic_DNA"/>
</dbReference>
<dbReference type="InterPro" id="IPR000914">
    <property type="entry name" value="SBP_5_dom"/>
</dbReference>
<dbReference type="Gene3D" id="3.90.76.10">
    <property type="entry name" value="Dipeptide-binding Protein, Domain 1"/>
    <property type="match status" value="1"/>
</dbReference>
<dbReference type="CDD" id="cd08509">
    <property type="entry name" value="PBP2_TmCBP_oligosaccharides_like"/>
    <property type="match status" value="1"/>
</dbReference>
<protein>
    <submittedName>
        <fullName evidence="3">Peptide ABC transporter substrate-binding protein</fullName>
    </submittedName>
</protein>
<comment type="caution">
    <text evidence="3">The sequence shown here is derived from an EMBL/GenBank/DDBJ whole genome shotgun (WGS) entry which is preliminary data.</text>
</comment>
<feature type="signal peptide" evidence="1">
    <location>
        <begin position="1"/>
        <end position="32"/>
    </location>
</feature>